<protein>
    <submittedName>
        <fullName evidence="3">Carboxypeptidase regulatory-like domain-containing protein</fullName>
    </submittedName>
</protein>
<keyword evidence="3" id="KW-0645">Protease</keyword>
<organism evidence="3 4">
    <name type="scientific">Pedobacter insulae</name>
    <dbReference type="NCBI Taxonomy" id="414048"/>
    <lineage>
        <taxon>Bacteria</taxon>
        <taxon>Pseudomonadati</taxon>
        <taxon>Bacteroidota</taxon>
        <taxon>Sphingobacteriia</taxon>
        <taxon>Sphingobacteriales</taxon>
        <taxon>Sphingobacteriaceae</taxon>
        <taxon>Pedobacter</taxon>
    </lineage>
</organism>
<keyword evidence="3" id="KW-0121">Carboxypeptidase</keyword>
<dbReference type="AlphaFoldDB" id="A0A1I2YYP7"/>
<dbReference type="OrthoDB" id="1086219at2"/>
<reference evidence="3 4" key="1">
    <citation type="submission" date="2016-10" db="EMBL/GenBank/DDBJ databases">
        <authorList>
            <person name="de Groot N.N."/>
        </authorList>
    </citation>
    <scope>NUCLEOTIDE SEQUENCE [LARGE SCALE GENOMIC DNA]</scope>
    <source>
        <strain evidence="3 4">DSM 18684</strain>
    </source>
</reference>
<evidence type="ECO:0000313" key="4">
    <source>
        <dbReference type="Proteomes" id="UP000199666"/>
    </source>
</evidence>
<evidence type="ECO:0000259" key="2">
    <source>
        <dbReference type="Pfam" id="PF14905"/>
    </source>
</evidence>
<accession>A0A1I2YYP7</accession>
<dbReference type="EMBL" id="FOPP01000008">
    <property type="protein sequence ID" value="SFH30570.1"/>
    <property type="molecule type" value="Genomic_DNA"/>
</dbReference>
<keyword evidence="1" id="KW-0732">Signal</keyword>
<dbReference type="GO" id="GO:0030246">
    <property type="term" value="F:carbohydrate binding"/>
    <property type="evidence" value="ECO:0007669"/>
    <property type="project" value="InterPro"/>
</dbReference>
<dbReference type="Pfam" id="PF14905">
    <property type="entry name" value="OMP_b-brl_3"/>
    <property type="match status" value="1"/>
</dbReference>
<dbReference type="STRING" id="414048.SAMN04489864_108178"/>
<dbReference type="Pfam" id="PF13620">
    <property type="entry name" value="CarboxypepD_reg"/>
    <property type="match status" value="1"/>
</dbReference>
<dbReference type="SUPFAM" id="SSF49452">
    <property type="entry name" value="Starch-binding domain-like"/>
    <property type="match status" value="1"/>
</dbReference>
<proteinExistence type="predicted"/>
<sequence length="930" mass="102719">MKTLLQKAILIALLFVSYTAAAQTKAGVASGRALNGKDKSPLDYASVAVKKLFGDSSIAGVGTTNQTGTFSITGLPVGKYRLFIAYLGLKSINKDFELTAASPGVNFGDLIMEDTGVDLKAVEVVGDIPPVKVKKDTLEFNAAAFKVKENAVVEDVLKKLPGVDVAKDGSITAQGEKISKVRVDGKDFMGNDPLLATRNLPADMIDKIQIIDDMSEQSKFSGIDDGNREKIINITTRQDKKNGFFGNSTLGYGTDDRYEVNVNVNKFKNDEQMSVIGQFNNVNKQNFGGGGGGRGRISFGGGPQRGITTTNMGGVNYADVYKNGTQFNASYNFNKTSLFNKENSFTQNLLGNNTTTNKEDFESTSDRLSHTVNFTLDTKLDSTISLRLQPNVSINESETNSLTNYERVVLGGTTLGRQGYITNSSSPSISNNLLIRKKFQRRGRTLSLNVNTNINNSDAENYLDRVENLSIPGNPGSVIINNQLNDQGTKSISNTSRLVYTEPLSKTFSLELNYQNGYSFDNQDRKVYDYNPATGKYDIINSLFTNDFDNTTFTNSLGFSFNKNEKKYNWNMGLAVQNTDQQRYNDTDKSSFKRNFINLTPSAQFRYNFSQSKRLRINYDGRTAQPSISQIAPIFDNTNAQTFPIGNPDLKPSFTNSLRVFYNNFNFANFRSLFIGGFFTQQFNAFTTQSALITDESDDNYGKIGQKSVNVDGNFNANIFGNISQPIIKGNKLSFQIDLRGSYAKGTGFVSNGTGFTENITKSLSVTNGYKLTSNLDKFDLIAGISGTMNRDTYSANSRNNQKYYNLAPNIDISYLFPGNIRLQTDITYNKVTGRGVGFDTEYTLMNAYVSRQFFKNRGTFKLSVNDLLDQNTGVSRSGGANTIQDSNFNVLKRYYMFSFTYSLNRVAGKNVGGQMPGQGGHRTIRMGGM</sequence>
<dbReference type="InterPro" id="IPR041700">
    <property type="entry name" value="OMP_b-brl_3"/>
</dbReference>
<feature type="domain" description="Outer membrane protein beta-barrel" evidence="2">
    <location>
        <begin position="437"/>
        <end position="902"/>
    </location>
</feature>
<keyword evidence="3" id="KW-0378">Hydrolase</keyword>
<dbReference type="RefSeq" id="WP_090995580.1">
    <property type="nucleotide sequence ID" value="NZ_FOPP01000008.1"/>
</dbReference>
<dbReference type="SUPFAM" id="SSF56935">
    <property type="entry name" value="Porins"/>
    <property type="match status" value="1"/>
</dbReference>
<name>A0A1I2YYP7_9SPHI</name>
<evidence type="ECO:0000256" key="1">
    <source>
        <dbReference type="SAM" id="SignalP"/>
    </source>
</evidence>
<keyword evidence="4" id="KW-1185">Reference proteome</keyword>
<evidence type="ECO:0000313" key="3">
    <source>
        <dbReference type="EMBL" id="SFH30570.1"/>
    </source>
</evidence>
<gene>
    <name evidence="3" type="ORF">SAMN04489864_108178</name>
</gene>
<dbReference type="InterPro" id="IPR013784">
    <property type="entry name" value="Carb-bd-like_fold"/>
</dbReference>
<dbReference type="Proteomes" id="UP000199666">
    <property type="component" value="Unassembled WGS sequence"/>
</dbReference>
<feature type="signal peptide" evidence="1">
    <location>
        <begin position="1"/>
        <end position="22"/>
    </location>
</feature>
<dbReference type="GO" id="GO:0004180">
    <property type="term" value="F:carboxypeptidase activity"/>
    <property type="evidence" value="ECO:0007669"/>
    <property type="project" value="UniProtKB-KW"/>
</dbReference>
<feature type="chain" id="PRO_5011767495" evidence="1">
    <location>
        <begin position="23"/>
        <end position="930"/>
    </location>
</feature>